<sequence length="709" mass="82715">MHSFASTSRLLTETLDETVTDKDKETEDPASLFQIGDKLEVWRVMLMLFVLVFVVVAIEQSMHFVESKAGPYPKYHEMLRKIYRELMILGLISICIKFICEMGIFQEENHNLLAFEAADLTVFNVALILIVQAIRIFFWLRTANHRMDRDEIFTAQDILDIAKDQSAWQQPGSKVAELRSWCQNRILCRRSPLNAFTPARFRQIIQMRTLRHFFLRTYGLPELFPFAKYLKRVQDNQISHLIEVELSTWVLFMVLLFVVDVGARELQIVDHESECNAIMNAFSFLTLVLLGAHIIVLQYLKFSLRQINLAAGYTSVENSRQWLQELAKIEHRHHHAEKVATNVIEAMQHVEGEQEARYMNQPNFWNASVWTLLRLHCCKRKEFKKGSAHEILVTIDSDDLPPRPELIIKYFQPGLWHYVVKMLLMINGFFCALFFQLILHQLVKKYRSIGLTELLGPLPLVINMLFIQPSMFRHLVLVSSVFQVDVVTLNQVTTEFSEMVSARAEFVSTLRHCLQESNRSITDIQHAFQQMDPEQTGIISISNLRHTLNSIGLHYTTLCFNRLAKVLFRVRKDQVEYLIIERLLRLVQDREDEYAVSAREIASDHLLKSRRFHDCVIAEEEEDRVSRCLSIRQSSRRQSSQFLDPTRPTLNIWDSDRSILRRSRVSIDCYIHNFALESPQSSYNPILQSTRFKVIKQPTQSIQFSPMCS</sequence>
<evidence type="ECO:0000259" key="2">
    <source>
        <dbReference type="PROSITE" id="PS50222"/>
    </source>
</evidence>
<evidence type="ECO:0000256" key="1">
    <source>
        <dbReference type="SAM" id="Phobius"/>
    </source>
</evidence>
<keyword evidence="1" id="KW-0812">Transmembrane</keyword>
<reference evidence="3" key="2">
    <citation type="submission" date="2011-02" db="EMBL/GenBank/DDBJ databases">
        <authorList>
            <person name="MacLean D."/>
        </authorList>
    </citation>
    <scope>NUCLEOTIDE SEQUENCE</scope>
</reference>
<feature type="transmembrane region" description="Helical" evidence="1">
    <location>
        <begin position="41"/>
        <end position="65"/>
    </location>
</feature>
<feature type="transmembrane region" description="Helical" evidence="1">
    <location>
        <begin position="86"/>
        <end position="105"/>
    </location>
</feature>
<reference evidence="3" key="1">
    <citation type="journal article" date="2011" name="PLoS Biol.">
        <title>Gene gain and loss during evolution of obligate parasitism in the white rust pathogen of Arabidopsis thaliana.</title>
        <authorList>
            <person name="Kemen E."/>
            <person name="Gardiner A."/>
            <person name="Schultz-Larsen T."/>
            <person name="Kemen A.C."/>
            <person name="Balmuth A.L."/>
            <person name="Robert-Seilaniantz A."/>
            <person name="Bailey K."/>
            <person name="Holub E."/>
            <person name="Studholme D.J."/>
            <person name="Maclean D."/>
            <person name="Jones J.D."/>
        </authorList>
    </citation>
    <scope>NUCLEOTIDE SEQUENCE</scope>
</reference>
<feature type="transmembrane region" description="Helical" evidence="1">
    <location>
        <begin position="278"/>
        <end position="300"/>
    </location>
</feature>
<evidence type="ECO:0000313" key="3">
    <source>
        <dbReference type="EMBL" id="CCA21210.1"/>
    </source>
</evidence>
<keyword evidence="1" id="KW-0472">Membrane</keyword>
<dbReference type="HOGENOM" id="CLU_017021_1_0_1"/>
<protein>
    <submittedName>
        <fullName evidence="3">Uncharacterized protein AlNc14C115G6501</fullName>
    </submittedName>
</protein>
<name>F0WIW4_9STRA</name>
<feature type="transmembrane region" description="Helical" evidence="1">
    <location>
        <begin position="238"/>
        <end position="258"/>
    </location>
</feature>
<feature type="transmembrane region" description="Helical" evidence="1">
    <location>
        <begin position="418"/>
        <end position="443"/>
    </location>
</feature>
<feature type="domain" description="EF-hand" evidence="2">
    <location>
        <begin position="519"/>
        <end position="554"/>
    </location>
</feature>
<feature type="transmembrane region" description="Helical" evidence="1">
    <location>
        <begin position="117"/>
        <end position="140"/>
    </location>
</feature>
<dbReference type="EMBL" id="FR824160">
    <property type="protein sequence ID" value="CCA21210.1"/>
    <property type="molecule type" value="Genomic_DNA"/>
</dbReference>
<proteinExistence type="predicted"/>
<accession>F0WIW4</accession>
<dbReference type="InterPro" id="IPR011992">
    <property type="entry name" value="EF-hand-dom_pair"/>
</dbReference>
<gene>
    <name evidence="3" type="primary">AlNc14C115G6501</name>
    <name evidence="3" type="ORF">ALNC14_073530</name>
</gene>
<dbReference type="InterPro" id="IPR002048">
    <property type="entry name" value="EF_hand_dom"/>
</dbReference>
<dbReference type="PROSITE" id="PS50222">
    <property type="entry name" value="EF_HAND_2"/>
    <property type="match status" value="1"/>
</dbReference>
<dbReference type="Gene3D" id="1.10.238.10">
    <property type="entry name" value="EF-hand"/>
    <property type="match status" value="1"/>
</dbReference>
<keyword evidence="1" id="KW-1133">Transmembrane helix</keyword>
<dbReference type="AlphaFoldDB" id="F0WIW4"/>
<dbReference type="SUPFAM" id="SSF47473">
    <property type="entry name" value="EF-hand"/>
    <property type="match status" value="1"/>
</dbReference>
<dbReference type="GO" id="GO:0005509">
    <property type="term" value="F:calcium ion binding"/>
    <property type="evidence" value="ECO:0007669"/>
    <property type="project" value="InterPro"/>
</dbReference>
<organism evidence="3">
    <name type="scientific">Albugo laibachii Nc14</name>
    <dbReference type="NCBI Taxonomy" id="890382"/>
    <lineage>
        <taxon>Eukaryota</taxon>
        <taxon>Sar</taxon>
        <taxon>Stramenopiles</taxon>
        <taxon>Oomycota</taxon>
        <taxon>Peronosporomycetes</taxon>
        <taxon>Albuginales</taxon>
        <taxon>Albuginaceae</taxon>
        <taxon>Albugo</taxon>
    </lineage>
</organism>